<sequence>MSIANTQALALAKQFGIQGDPAELVQTLKATAFKGNATDAQFNALLIVATQYSLNPFTKEIYAFPDKSNGITPVVGVDGWARIINSNSQFDGMDFQQDNESCTCRIYRKDRSHPIVVTEYLDECRRNTQPWQSHPKRMLRHKAMIQAARLAFGFTGIYDEDEAERIKDAKDGIRPEAASPFAGERQHPRRAEITAAGEAAANQGIEAYRAWFGGIGKEERHILGADEHNRLKAIADNTIQAEPAADPRPTLDAQQFDELAGRIITGEADYTEAQAYALTAEQQERLDKL</sequence>
<dbReference type="RefSeq" id="WP_115308910.1">
    <property type="nucleotide sequence ID" value="NZ_CP091516.1"/>
</dbReference>
<accession>A0A377R437</accession>
<dbReference type="GO" id="GO:0003677">
    <property type="term" value="F:DNA binding"/>
    <property type="evidence" value="ECO:0007669"/>
    <property type="project" value="InterPro"/>
</dbReference>
<protein>
    <submittedName>
        <fullName evidence="1">Phage recombination protein Bet</fullName>
    </submittedName>
</protein>
<dbReference type="Pfam" id="PF03837">
    <property type="entry name" value="RecT"/>
    <property type="match status" value="1"/>
</dbReference>
<dbReference type="Proteomes" id="UP000254293">
    <property type="component" value="Unassembled WGS sequence"/>
</dbReference>
<name>A0A377R437_9NEIS</name>
<dbReference type="EMBL" id="UGJJ01000003">
    <property type="protein sequence ID" value="STR03071.1"/>
    <property type="molecule type" value="Genomic_DNA"/>
</dbReference>
<dbReference type="EMBL" id="UGJJ01000002">
    <property type="protein sequence ID" value="STR03039.1"/>
    <property type="molecule type" value="Genomic_DNA"/>
</dbReference>
<dbReference type="InterPro" id="IPR010183">
    <property type="entry name" value="Phage_lambda_Bet"/>
</dbReference>
<dbReference type="InterPro" id="IPR018330">
    <property type="entry name" value="RecT_fam"/>
</dbReference>
<evidence type="ECO:0000313" key="3">
    <source>
        <dbReference type="Proteomes" id="UP000254293"/>
    </source>
</evidence>
<evidence type="ECO:0000313" key="1">
    <source>
        <dbReference type="EMBL" id="STR03039.1"/>
    </source>
</evidence>
<gene>
    <name evidence="1" type="ORF">NCTC13336_01931</name>
    <name evidence="2" type="ORF">NCTC13336_01963</name>
</gene>
<dbReference type="AlphaFoldDB" id="A0A377R437"/>
<dbReference type="NCBIfam" id="TIGR01913">
    <property type="entry name" value="bet_lambda"/>
    <property type="match status" value="1"/>
</dbReference>
<proteinExistence type="predicted"/>
<reference evidence="1 3" key="1">
    <citation type="submission" date="2018-06" db="EMBL/GenBank/DDBJ databases">
        <authorList>
            <consortium name="Pathogen Informatics"/>
            <person name="Doyle S."/>
        </authorList>
    </citation>
    <scope>NUCLEOTIDE SEQUENCE [LARGE SCALE GENOMIC DNA]</scope>
    <source>
        <strain evidence="1 3">NCTC13336</strain>
    </source>
</reference>
<evidence type="ECO:0000313" key="2">
    <source>
        <dbReference type="EMBL" id="STR03071.1"/>
    </source>
</evidence>
<organism evidence="1 3">
    <name type="scientific">Kingella potus</name>
    <dbReference type="NCBI Taxonomy" id="265175"/>
    <lineage>
        <taxon>Bacteria</taxon>
        <taxon>Pseudomonadati</taxon>
        <taxon>Pseudomonadota</taxon>
        <taxon>Betaproteobacteria</taxon>
        <taxon>Neisseriales</taxon>
        <taxon>Neisseriaceae</taxon>
        <taxon>Kingella</taxon>
    </lineage>
</organism>
<keyword evidence="3" id="KW-1185">Reference proteome</keyword>
<dbReference type="OrthoDB" id="6154571at2"/>
<dbReference type="GO" id="GO:0006310">
    <property type="term" value="P:DNA recombination"/>
    <property type="evidence" value="ECO:0007669"/>
    <property type="project" value="InterPro"/>
</dbReference>